<reference evidence="2" key="1">
    <citation type="submission" date="2022-03" db="EMBL/GenBank/DDBJ databases">
        <title>Streptomyces 7R015 and 7R016 isolated from Barleria lupulina in Thailand.</title>
        <authorList>
            <person name="Kanchanasin P."/>
            <person name="Phongsopitanun W."/>
            <person name="Tanasupawat S."/>
        </authorList>
    </citation>
    <scope>NUCLEOTIDE SEQUENCE</scope>
    <source>
        <strain evidence="2">7R015</strain>
    </source>
</reference>
<keyword evidence="1" id="KW-0812">Transmembrane</keyword>
<keyword evidence="1" id="KW-1133">Transmembrane helix</keyword>
<evidence type="ECO:0000313" key="2">
    <source>
        <dbReference type="EMBL" id="MCI3277622.1"/>
    </source>
</evidence>
<accession>A0ABS9YK41</accession>
<dbReference type="EMBL" id="JALDAY010000015">
    <property type="protein sequence ID" value="MCI3277622.1"/>
    <property type="molecule type" value="Genomic_DNA"/>
</dbReference>
<protein>
    <submittedName>
        <fullName evidence="2">Uncharacterized protein</fullName>
    </submittedName>
</protein>
<dbReference type="RefSeq" id="WP_242775463.1">
    <property type="nucleotide sequence ID" value="NZ_JALDAY010000015.1"/>
</dbReference>
<comment type="caution">
    <text evidence="2">The sequence shown here is derived from an EMBL/GenBank/DDBJ whole genome shotgun (WGS) entry which is preliminary data.</text>
</comment>
<evidence type="ECO:0000313" key="3">
    <source>
        <dbReference type="Proteomes" id="UP001165269"/>
    </source>
</evidence>
<evidence type="ECO:0000256" key="1">
    <source>
        <dbReference type="SAM" id="Phobius"/>
    </source>
</evidence>
<feature type="transmembrane region" description="Helical" evidence="1">
    <location>
        <begin position="27"/>
        <end position="44"/>
    </location>
</feature>
<dbReference type="Proteomes" id="UP001165269">
    <property type="component" value="Unassembled WGS sequence"/>
</dbReference>
<name>A0ABS9YK41_9ACTN</name>
<sequence>MMYAVAGVFAGSLGVLARARSAETRYYAALIGITAAMASCLFWGPR</sequence>
<keyword evidence="1" id="KW-0472">Membrane</keyword>
<gene>
    <name evidence="2" type="ORF">MQP27_41790</name>
</gene>
<keyword evidence="3" id="KW-1185">Reference proteome</keyword>
<organism evidence="2 3">
    <name type="scientific">Streptomyces cylindrosporus</name>
    <dbReference type="NCBI Taxonomy" id="2927583"/>
    <lineage>
        <taxon>Bacteria</taxon>
        <taxon>Bacillati</taxon>
        <taxon>Actinomycetota</taxon>
        <taxon>Actinomycetes</taxon>
        <taxon>Kitasatosporales</taxon>
        <taxon>Streptomycetaceae</taxon>
        <taxon>Streptomyces</taxon>
    </lineage>
</organism>
<proteinExistence type="predicted"/>